<accession>A0A3Q2EB73</accession>
<dbReference type="Ensembl" id="ENSCVAT00000022616.1">
    <property type="protein sequence ID" value="ENSCVAP00000029551.1"/>
    <property type="gene ID" value="ENSCVAG00000017387.1"/>
</dbReference>
<feature type="domain" description="Protein kinase" evidence="10">
    <location>
        <begin position="17"/>
        <end position="134"/>
    </location>
</feature>
<evidence type="ECO:0000256" key="7">
    <source>
        <dbReference type="ARBA" id="ARBA00022840"/>
    </source>
</evidence>
<dbReference type="GeneTree" id="ENSGT00940000163427"/>
<evidence type="ECO:0000256" key="9">
    <source>
        <dbReference type="ARBA" id="ARBA00048679"/>
    </source>
</evidence>
<protein>
    <recommendedName>
        <fullName evidence="2">non-specific serine/threonine protein kinase</fullName>
        <ecNumber evidence="2">2.7.11.1</ecNumber>
    </recommendedName>
</protein>
<keyword evidence="3" id="KW-0723">Serine/threonine-protein kinase</keyword>
<dbReference type="Gene3D" id="3.30.200.20">
    <property type="entry name" value="Phosphorylase Kinase, domain 1"/>
    <property type="match status" value="1"/>
</dbReference>
<dbReference type="GO" id="GO:0005737">
    <property type="term" value="C:cytoplasm"/>
    <property type="evidence" value="ECO:0007669"/>
    <property type="project" value="TreeGrafter"/>
</dbReference>
<comment type="catalytic activity">
    <reaction evidence="8">
        <text>L-threonyl-[protein] + ATP = O-phospho-L-threonyl-[protein] + ADP + H(+)</text>
        <dbReference type="Rhea" id="RHEA:46608"/>
        <dbReference type="Rhea" id="RHEA-COMP:11060"/>
        <dbReference type="Rhea" id="RHEA-COMP:11605"/>
        <dbReference type="ChEBI" id="CHEBI:15378"/>
        <dbReference type="ChEBI" id="CHEBI:30013"/>
        <dbReference type="ChEBI" id="CHEBI:30616"/>
        <dbReference type="ChEBI" id="CHEBI:61977"/>
        <dbReference type="ChEBI" id="CHEBI:456216"/>
        <dbReference type="EC" id="2.7.11.1"/>
    </reaction>
</comment>
<dbReference type="SUPFAM" id="SSF56112">
    <property type="entry name" value="Protein kinase-like (PK-like)"/>
    <property type="match status" value="1"/>
</dbReference>
<evidence type="ECO:0000313" key="12">
    <source>
        <dbReference type="Proteomes" id="UP000265020"/>
    </source>
</evidence>
<organism evidence="11 12">
    <name type="scientific">Cyprinodon variegatus</name>
    <name type="common">Sheepshead minnow</name>
    <dbReference type="NCBI Taxonomy" id="28743"/>
    <lineage>
        <taxon>Eukaryota</taxon>
        <taxon>Metazoa</taxon>
        <taxon>Chordata</taxon>
        <taxon>Craniata</taxon>
        <taxon>Vertebrata</taxon>
        <taxon>Euteleostomi</taxon>
        <taxon>Actinopterygii</taxon>
        <taxon>Neopterygii</taxon>
        <taxon>Teleostei</taxon>
        <taxon>Neoteleostei</taxon>
        <taxon>Acanthomorphata</taxon>
        <taxon>Ovalentaria</taxon>
        <taxon>Atherinomorphae</taxon>
        <taxon>Cyprinodontiformes</taxon>
        <taxon>Cyprinodontidae</taxon>
        <taxon>Cyprinodon</taxon>
    </lineage>
</organism>
<dbReference type="InterPro" id="IPR000719">
    <property type="entry name" value="Prot_kinase_dom"/>
</dbReference>
<dbReference type="Pfam" id="PF00069">
    <property type="entry name" value="Pkinase"/>
    <property type="match status" value="1"/>
</dbReference>
<evidence type="ECO:0000256" key="3">
    <source>
        <dbReference type="ARBA" id="ARBA00022527"/>
    </source>
</evidence>
<dbReference type="GO" id="GO:0005524">
    <property type="term" value="F:ATP binding"/>
    <property type="evidence" value="ECO:0007669"/>
    <property type="project" value="UniProtKB-KW"/>
</dbReference>
<keyword evidence="12" id="KW-1185">Reference proteome</keyword>
<evidence type="ECO:0000256" key="8">
    <source>
        <dbReference type="ARBA" id="ARBA00047899"/>
    </source>
</evidence>
<dbReference type="InterPro" id="IPR051138">
    <property type="entry name" value="PIM_Ser/Thr_kinase"/>
</dbReference>
<name>A0A3Q2EB73_CYPVA</name>
<evidence type="ECO:0000313" key="11">
    <source>
        <dbReference type="Ensembl" id="ENSCVAP00000029551.1"/>
    </source>
</evidence>
<dbReference type="GO" id="GO:0004674">
    <property type="term" value="F:protein serine/threonine kinase activity"/>
    <property type="evidence" value="ECO:0007669"/>
    <property type="project" value="UniProtKB-KW"/>
</dbReference>
<evidence type="ECO:0000256" key="5">
    <source>
        <dbReference type="ARBA" id="ARBA00022741"/>
    </source>
</evidence>
<keyword evidence="5" id="KW-0547">Nucleotide-binding</keyword>
<dbReference type="EC" id="2.7.11.1" evidence="2"/>
<dbReference type="PANTHER" id="PTHR22984">
    <property type="entry name" value="SERINE/THREONINE-PROTEIN KINASE PIM"/>
    <property type="match status" value="1"/>
</dbReference>
<reference evidence="11" key="2">
    <citation type="submission" date="2025-09" db="UniProtKB">
        <authorList>
            <consortium name="Ensembl"/>
        </authorList>
    </citation>
    <scope>IDENTIFICATION</scope>
</reference>
<dbReference type="PANTHER" id="PTHR22984:SF23">
    <property type="entry name" value="SERINE_THREONINE-PROTEIN KINASE PIM-2"/>
    <property type="match status" value="1"/>
</dbReference>
<keyword evidence="7" id="KW-0067">ATP-binding</keyword>
<proteinExistence type="inferred from homology"/>
<evidence type="ECO:0000256" key="4">
    <source>
        <dbReference type="ARBA" id="ARBA00022679"/>
    </source>
</evidence>
<dbReference type="InterPro" id="IPR011009">
    <property type="entry name" value="Kinase-like_dom_sf"/>
</dbReference>
<dbReference type="Proteomes" id="UP000265020">
    <property type="component" value="Unassembled WGS sequence"/>
</dbReference>
<comment type="catalytic activity">
    <reaction evidence="9">
        <text>L-seryl-[protein] + ATP = O-phospho-L-seryl-[protein] + ADP + H(+)</text>
        <dbReference type="Rhea" id="RHEA:17989"/>
        <dbReference type="Rhea" id="RHEA-COMP:9863"/>
        <dbReference type="Rhea" id="RHEA-COMP:11604"/>
        <dbReference type="ChEBI" id="CHEBI:15378"/>
        <dbReference type="ChEBI" id="CHEBI:29999"/>
        <dbReference type="ChEBI" id="CHEBI:30616"/>
        <dbReference type="ChEBI" id="CHEBI:83421"/>
        <dbReference type="ChEBI" id="CHEBI:456216"/>
        <dbReference type="EC" id="2.7.11.1"/>
    </reaction>
</comment>
<dbReference type="STRING" id="28743.ENSCVAP00000029551"/>
<dbReference type="OMA" id="HEGENLW"/>
<reference evidence="11" key="1">
    <citation type="submission" date="2025-08" db="UniProtKB">
        <authorList>
            <consortium name="Ensembl"/>
        </authorList>
    </citation>
    <scope>IDENTIFICATION</scope>
</reference>
<dbReference type="PROSITE" id="PS50011">
    <property type="entry name" value="PROTEIN_KINASE_DOM"/>
    <property type="match status" value="1"/>
</dbReference>
<dbReference type="AlphaFoldDB" id="A0A3Q2EB73"/>
<comment type="similarity">
    <text evidence="1">Belongs to the protein kinase superfamily. CAMK Ser/Thr protein kinase family. PIM subfamily.</text>
</comment>
<keyword evidence="4" id="KW-0808">Transferase</keyword>
<sequence length="134" mass="15071">MLWFSLSEKQHFCKLYHFGPVVLGRGSCGVVLSGQRLSDGLPVAIKRLSRELVWQWDGALSPVPMEIALLKRLSGVEGLKGVIKMLDWYEVEGWGFLLVMEQPPHCQDLFDIVTQRGALPERLALRWASGNVPL</sequence>
<evidence type="ECO:0000259" key="10">
    <source>
        <dbReference type="PROSITE" id="PS50011"/>
    </source>
</evidence>
<evidence type="ECO:0000256" key="2">
    <source>
        <dbReference type="ARBA" id="ARBA00012513"/>
    </source>
</evidence>
<keyword evidence="6" id="KW-0418">Kinase</keyword>
<evidence type="ECO:0000256" key="1">
    <source>
        <dbReference type="ARBA" id="ARBA00005505"/>
    </source>
</evidence>
<evidence type="ECO:0000256" key="6">
    <source>
        <dbReference type="ARBA" id="ARBA00022777"/>
    </source>
</evidence>